<dbReference type="EMBL" id="LQZT01000023">
    <property type="protein sequence ID" value="OCW57060.1"/>
    <property type="molecule type" value="Genomic_DNA"/>
</dbReference>
<keyword evidence="2" id="KW-0238">DNA-binding</keyword>
<dbReference type="PROSITE" id="PS01124">
    <property type="entry name" value="HTH_ARAC_FAMILY_2"/>
    <property type="match status" value="1"/>
</dbReference>
<evidence type="ECO:0000313" key="6">
    <source>
        <dbReference type="Proteomes" id="UP000094795"/>
    </source>
</evidence>
<dbReference type="STRING" id="1480615.AWJ14_07875"/>
<evidence type="ECO:0000259" key="4">
    <source>
        <dbReference type="PROSITE" id="PS01124"/>
    </source>
</evidence>
<dbReference type="GO" id="GO:0043565">
    <property type="term" value="F:sequence-specific DNA binding"/>
    <property type="evidence" value="ECO:0007669"/>
    <property type="project" value="InterPro"/>
</dbReference>
<name>A0A1C1YUN5_9HYPH</name>
<dbReference type="Pfam" id="PF12833">
    <property type="entry name" value="HTH_18"/>
    <property type="match status" value="1"/>
</dbReference>
<sequence length="319" mass="35132">MFAPEEQFDHFSLRIGSMFDMERSRVVQPFEAAIESIHFGSMLVSRMRTQPFVYDRQRRRVASDLIDHIMIRVDLENGPDHRSRPLALVLIDLAQVSERNVTPRHNISVVLPRRLFGKDADALARLHQIPLSHPSALFLADHLVSVMSHGAGLEGEVPRAIGAMLPSLVVNCLLGQRPLAADSHKADLELVLLSKARQTINEQLCSQQLSPAMLARQLGLSRSSLYRLFEPAGGVAKVIREARMRAAARAIVEGGTGLRLGDVADRFCFSSDAQFSSSFKAYHGCSPSEFRASALGDKTAASGLPGTDERVFPTWLANL</sequence>
<organism evidence="5 6">
    <name type="scientific">Hoeflea olei</name>
    <dbReference type="NCBI Taxonomy" id="1480615"/>
    <lineage>
        <taxon>Bacteria</taxon>
        <taxon>Pseudomonadati</taxon>
        <taxon>Pseudomonadota</taxon>
        <taxon>Alphaproteobacteria</taxon>
        <taxon>Hyphomicrobiales</taxon>
        <taxon>Rhizobiaceae</taxon>
        <taxon>Hoeflea</taxon>
    </lineage>
</organism>
<keyword evidence="3" id="KW-0804">Transcription</keyword>
<dbReference type="InterPro" id="IPR018060">
    <property type="entry name" value="HTH_AraC"/>
</dbReference>
<gene>
    <name evidence="5" type="ORF">AWJ14_07875</name>
</gene>
<dbReference type="PANTHER" id="PTHR46796:SF6">
    <property type="entry name" value="ARAC SUBFAMILY"/>
    <property type="match status" value="1"/>
</dbReference>
<keyword evidence="6" id="KW-1185">Reference proteome</keyword>
<evidence type="ECO:0000256" key="2">
    <source>
        <dbReference type="ARBA" id="ARBA00023125"/>
    </source>
</evidence>
<dbReference type="Gene3D" id="1.10.10.60">
    <property type="entry name" value="Homeodomain-like"/>
    <property type="match status" value="1"/>
</dbReference>
<keyword evidence="1" id="KW-0805">Transcription regulation</keyword>
<evidence type="ECO:0000256" key="1">
    <source>
        <dbReference type="ARBA" id="ARBA00023015"/>
    </source>
</evidence>
<reference evidence="5 6" key="1">
    <citation type="submission" date="2015-12" db="EMBL/GenBank/DDBJ databases">
        <authorList>
            <person name="Shamseldin A."/>
            <person name="Moawad H."/>
            <person name="Abd El-Rahim W.M."/>
            <person name="Sadowsky M.J."/>
        </authorList>
    </citation>
    <scope>NUCLEOTIDE SEQUENCE [LARGE SCALE GENOMIC DNA]</scope>
    <source>
        <strain evidence="5 6">JC234</strain>
    </source>
</reference>
<dbReference type="SMART" id="SM00342">
    <property type="entry name" value="HTH_ARAC"/>
    <property type="match status" value="1"/>
</dbReference>
<dbReference type="AlphaFoldDB" id="A0A1C1YUN5"/>
<comment type="caution">
    <text evidence="5">The sequence shown here is derived from an EMBL/GenBank/DDBJ whole genome shotgun (WGS) entry which is preliminary data.</text>
</comment>
<dbReference type="SUPFAM" id="SSF46689">
    <property type="entry name" value="Homeodomain-like"/>
    <property type="match status" value="1"/>
</dbReference>
<feature type="domain" description="HTH araC/xylS-type" evidence="4">
    <location>
        <begin position="194"/>
        <end position="293"/>
    </location>
</feature>
<protein>
    <recommendedName>
        <fullName evidence="4">HTH araC/xylS-type domain-containing protein</fullName>
    </recommendedName>
</protein>
<evidence type="ECO:0000313" key="5">
    <source>
        <dbReference type="EMBL" id="OCW57060.1"/>
    </source>
</evidence>
<proteinExistence type="predicted"/>
<evidence type="ECO:0000256" key="3">
    <source>
        <dbReference type="ARBA" id="ARBA00023163"/>
    </source>
</evidence>
<dbReference type="Proteomes" id="UP000094795">
    <property type="component" value="Unassembled WGS sequence"/>
</dbReference>
<dbReference type="PANTHER" id="PTHR46796">
    <property type="entry name" value="HTH-TYPE TRANSCRIPTIONAL ACTIVATOR RHAS-RELATED"/>
    <property type="match status" value="1"/>
</dbReference>
<dbReference type="InterPro" id="IPR050204">
    <property type="entry name" value="AraC_XylS_family_regulators"/>
</dbReference>
<accession>A0A1C1YUN5</accession>
<dbReference type="InterPro" id="IPR009057">
    <property type="entry name" value="Homeodomain-like_sf"/>
</dbReference>
<dbReference type="GO" id="GO:0003700">
    <property type="term" value="F:DNA-binding transcription factor activity"/>
    <property type="evidence" value="ECO:0007669"/>
    <property type="project" value="InterPro"/>
</dbReference>